<reference evidence="1 2" key="1">
    <citation type="submission" date="2019-06" db="EMBL/GenBank/DDBJ databases">
        <title>Sequencing the genomes of 1000 actinobacteria strains.</title>
        <authorList>
            <person name="Klenk H.-P."/>
        </authorList>
    </citation>
    <scope>NUCLEOTIDE SEQUENCE [LARGE SCALE GENOMIC DNA]</scope>
    <source>
        <strain evidence="1 2">DSM 41649</strain>
    </source>
</reference>
<evidence type="ECO:0000313" key="1">
    <source>
        <dbReference type="EMBL" id="TWE18684.1"/>
    </source>
</evidence>
<comment type="caution">
    <text evidence="1">The sequence shown here is derived from an EMBL/GenBank/DDBJ whole genome shotgun (WGS) entry which is preliminary data.</text>
</comment>
<name>A0A561ESU6_9ACTN</name>
<organism evidence="1 2">
    <name type="scientific">Kitasatospora atroaurantiaca</name>
    <dbReference type="NCBI Taxonomy" id="285545"/>
    <lineage>
        <taxon>Bacteria</taxon>
        <taxon>Bacillati</taxon>
        <taxon>Actinomycetota</taxon>
        <taxon>Actinomycetes</taxon>
        <taxon>Kitasatosporales</taxon>
        <taxon>Streptomycetaceae</taxon>
        <taxon>Kitasatospora</taxon>
    </lineage>
</organism>
<dbReference type="EMBL" id="VIVR01000001">
    <property type="protein sequence ID" value="TWE18684.1"/>
    <property type="molecule type" value="Genomic_DNA"/>
</dbReference>
<protein>
    <submittedName>
        <fullName evidence="1">Uncharacterized protein</fullName>
    </submittedName>
</protein>
<gene>
    <name evidence="1" type="ORF">FB465_3772</name>
</gene>
<sequence>MPKQLVAKKQSSVEFRFINRMRESPYSEYGPGGTELDSIACQTPVTRAR</sequence>
<keyword evidence="2" id="KW-1185">Reference proteome</keyword>
<proteinExistence type="predicted"/>
<dbReference type="Proteomes" id="UP000318416">
    <property type="component" value="Unassembled WGS sequence"/>
</dbReference>
<accession>A0A561ESU6</accession>
<evidence type="ECO:0000313" key="2">
    <source>
        <dbReference type="Proteomes" id="UP000318416"/>
    </source>
</evidence>
<dbReference type="AlphaFoldDB" id="A0A561ESU6"/>